<dbReference type="Proteomes" id="UP000245081">
    <property type="component" value="Unassembled WGS sequence"/>
</dbReference>
<dbReference type="RefSeq" id="WP_227871550.1">
    <property type="nucleotide sequence ID" value="NZ_BDOQ01000021.1"/>
</dbReference>
<sequence length="295" mass="32519">MPGDYQRVLSTSWQADGAHAAVHRDPGYQAPVFAAEWNSHEAARKATVVTRVAVQNRSMAAPNRTLRDTNEAAFYLQPTEHMPVDGVVAETAAKIVQGKESPDDKARAIYDWVVDNTFRDPAVKGCGTGNIKAMLETGNLGGKCADINSLFVGLCRAAGVPAREMYGVRVAESDQLKCLGKAGDVSKAQHCRAEYFSPRHGWVPVDAADVRKAVLEAKLPLNDPKIVELRQRLFGYWEMNWVGFNHARDFELAPRASKPLPHLMYPYAEFGETCLDGRDPAEFKFSLNSREIAAT</sequence>
<dbReference type="SUPFAM" id="SSF54001">
    <property type="entry name" value="Cysteine proteinases"/>
    <property type="match status" value="1"/>
</dbReference>
<proteinExistence type="predicted"/>
<dbReference type="PANTHER" id="PTHR38339:SF1">
    <property type="entry name" value="TRANSGLUTAMINASE-LIKE DOMAIN-CONTAINING PROTEIN"/>
    <property type="match status" value="1"/>
</dbReference>
<evidence type="ECO:0000313" key="2">
    <source>
        <dbReference type="EMBL" id="GBG15853.1"/>
    </source>
</evidence>
<evidence type="ECO:0000313" key="3">
    <source>
        <dbReference type="Proteomes" id="UP000245081"/>
    </source>
</evidence>
<name>A0A2R5FHR1_9PROT</name>
<dbReference type="PANTHER" id="PTHR38339">
    <property type="entry name" value="TRANSGLUTAMINASE DOMAIN PROTEIN"/>
    <property type="match status" value="1"/>
</dbReference>
<dbReference type="EMBL" id="BDOQ01000021">
    <property type="protein sequence ID" value="GBG15853.1"/>
    <property type="molecule type" value="Genomic_DNA"/>
</dbReference>
<dbReference type="Gene3D" id="3.10.620.30">
    <property type="match status" value="1"/>
</dbReference>
<evidence type="ECO:0000259" key="1">
    <source>
        <dbReference type="SMART" id="SM00460"/>
    </source>
</evidence>
<dbReference type="Pfam" id="PF01841">
    <property type="entry name" value="Transglut_core"/>
    <property type="match status" value="1"/>
</dbReference>
<comment type="caution">
    <text evidence="2">The sequence shown here is derived from an EMBL/GenBank/DDBJ whole genome shotgun (WGS) entry which is preliminary data.</text>
</comment>
<dbReference type="AlphaFoldDB" id="A0A2R5FHR1"/>
<organism evidence="2 3">
    <name type="scientific">Novimethylophilus kurashikiensis</name>
    <dbReference type="NCBI Taxonomy" id="1825523"/>
    <lineage>
        <taxon>Bacteria</taxon>
        <taxon>Pseudomonadati</taxon>
        <taxon>Pseudomonadota</taxon>
        <taxon>Betaproteobacteria</taxon>
        <taxon>Nitrosomonadales</taxon>
        <taxon>Methylophilaceae</taxon>
        <taxon>Novimethylophilus</taxon>
    </lineage>
</organism>
<accession>A0A2R5FHR1</accession>
<dbReference type="InterPro" id="IPR038765">
    <property type="entry name" value="Papain-like_cys_pep_sf"/>
</dbReference>
<reference evidence="2 3" key="1">
    <citation type="journal article" date="2018" name="Environ. Microbiol.">
        <title>Isolation and genomic characterization of Novimethylophilus kurashikiensis gen. nov. sp. nov., a new lanthanide-dependent methylotrophic species of Methylophilaceae.</title>
        <authorList>
            <person name="Lv H."/>
            <person name="Sahin N."/>
            <person name="Tani A."/>
        </authorList>
    </citation>
    <scope>NUCLEOTIDE SEQUENCE [LARGE SCALE GENOMIC DNA]</scope>
    <source>
        <strain evidence="2 3">La2-4</strain>
    </source>
</reference>
<feature type="domain" description="Transglutaminase-like" evidence="1">
    <location>
        <begin position="136"/>
        <end position="209"/>
    </location>
</feature>
<dbReference type="InterPro" id="IPR002931">
    <property type="entry name" value="Transglutaminase-like"/>
</dbReference>
<keyword evidence="3" id="KW-1185">Reference proteome</keyword>
<gene>
    <name evidence="2" type="ORF">NMK_3467</name>
</gene>
<dbReference type="SMART" id="SM00460">
    <property type="entry name" value="TGc"/>
    <property type="match status" value="1"/>
</dbReference>
<protein>
    <submittedName>
        <fullName evidence="2">IMP dehydrogenase</fullName>
    </submittedName>
</protein>